<evidence type="ECO:0000313" key="1">
    <source>
        <dbReference type="EMBL" id="PRY92462.1"/>
    </source>
</evidence>
<gene>
    <name evidence="1" type="ORF">CLV74_102377</name>
</gene>
<organism evidence="1 2">
    <name type="scientific">Donghicola tyrosinivorans</name>
    <dbReference type="NCBI Taxonomy" id="1652492"/>
    <lineage>
        <taxon>Bacteria</taxon>
        <taxon>Pseudomonadati</taxon>
        <taxon>Pseudomonadota</taxon>
        <taxon>Alphaproteobacteria</taxon>
        <taxon>Rhodobacterales</taxon>
        <taxon>Roseobacteraceae</taxon>
        <taxon>Donghicola</taxon>
    </lineage>
</organism>
<protein>
    <submittedName>
        <fullName evidence="1">Uncharacterized protein</fullName>
    </submittedName>
</protein>
<dbReference type="AlphaFoldDB" id="A0A2T0X0I3"/>
<proteinExistence type="predicted"/>
<dbReference type="Proteomes" id="UP000238392">
    <property type="component" value="Unassembled WGS sequence"/>
</dbReference>
<name>A0A2T0X0I3_9RHOB</name>
<accession>A0A2T0X0I3</accession>
<dbReference type="RefSeq" id="WP_106262976.1">
    <property type="nucleotide sequence ID" value="NZ_PVTQ01000002.1"/>
</dbReference>
<evidence type="ECO:0000313" key="2">
    <source>
        <dbReference type="Proteomes" id="UP000238392"/>
    </source>
</evidence>
<comment type="caution">
    <text evidence="1">The sequence shown here is derived from an EMBL/GenBank/DDBJ whole genome shotgun (WGS) entry which is preliminary data.</text>
</comment>
<dbReference type="EMBL" id="PVTQ01000002">
    <property type="protein sequence ID" value="PRY92462.1"/>
    <property type="molecule type" value="Genomic_DNA"/>
</dbReference>
<reference evidence="1 2" key="1">
    <citation type="submission" date="2018-03" db="EMBL/GenBank/DDBJ databases">
        <title>Genomic Encyclopedia of Archaeal and Bacterial Type Strains, Phase II (KMG-II): from individual species to whole genera.</title>
        <authorList>
            <person name="Goeker M."/>
        </authorList>
    </citation>
    <scope>NUCLEOTIDE SEQUENCE [LARGE SCALE GENOMIC DNA]</scope>
    <source>
        <strain evidence="1 2">DSM 100212</strain>
    </source>
</reference>
<keyword evidence="2" id="KW-1185">Reference proteome</keyword>
<sequence length="142" mass="15217">MFYAPLSARDGQRPDSDAPQALARSLVIVGTALPDPVLRVLAEELDAPARLTFPTLAEAEAYFAAPANGTEIALLITDAYQVANACKGRFADVPHAYACARSDDLLPAAQEDAIPLPQDIALHTLLRVASRLNRKARCSRAH</sequence>